<name>A0A2Z5ZGJ6_9PROT</name>
<gene>
    <name evidence="2" type="ORF">AcetOrient_orf02003</name>
</gene>
<evidence type="ECO:0000256" key="1">
    <source>
        <dbReference type="SAM" id="MobiDB-lite"/>
    </source>
</evidence>
<dbReference type="GeneID" id="79382548"/>
<feature type="region of interest" description="Disordered" evidence="1">
    <location>
        <begin position="19"/>
        <end position="41"/>
    </location>
</feature>
<dbReference type="Proteomes" id="UP000270034">
    <property type="component" value="Chromosome"/>
</dbReference>
<feature type="compositionally biased region" description="Polar residues" evidence="1">
    <location>
        <begin position="19"/>
        <end position="30"/>
    </location>
</feature>
<sequence length="41" mass="4677">MQHAPTPFHYSYETRFTTAPMQPHKQSMIPNTAPIARATYG</sequence>
<evidence type="ECO:0000313" key="2">
    <source>
        <dbReference type="EMBL" id="BBC79683.1"/>
    </source>
</evidence>
<dbReference type="KEGG" id="aot:AcetOri_orf02003"/>
<organism evidence="2 3">
    <name type="scientific">Acetobacter orientalis</name>
    <dbReference type="NCBI Taxonomy" id="146474"/>
    <lineage>
        <taxon>Bacteria</taxon>
        <taxon>Pseudomonadati</taxon>
        <taxon>Pseudomonadota</taxon>
        <taxon>Alphaproteobacteria</taxon>
        <taxon>Acetobacterales</taxon>
        <taxon>Acetobacteraceae</taxon>
        <taxon>Acetobacter</taxon>
    </lineage>
</organism>
<protein>
    <submittedName>
        <fullName evidence="2">Uncharacterized protein</fullName>
    </submittedName>
</protein>
<dbReference type="RefSeq" id="WP_261767200.1">
    <property type="nucleotide sequence ID" value="NZ_BAMX01000010.1"/>
</dbReference>
<evidence type="ECO:0000313" key="3">
    <source>
        <dbReference type="Proteomes" id="UP000270034"/>
    </source>
</evidence>
<reference evidence="2 3" key="1">
    <citation type="submission" date="2018-02" db="EMBL/GenBank/DDBJ databases">
        <title>Acetobacter orientalis genome.</title>
        <authorList>
            <person name="Nakashima N."/>
            <person name="Tamura T."/>
        </authorList>
    </citation>
    <scope>NUCLEOTIDE SEQUENCE [LARGE SCALE GENOMIC DNA]</scope>
    <source>
        <strain evidence="2 3">FAN1</strain>
    </source>
</reference>
<dbReference type="EMBL" id="AP018515">
    <property type="protein sequence ID" value="BBC79683.1"/>
    <property type="molecule type" value="Genomic_DNA"/>
</dbReference>
<accession>A0A2Z5ZGJ6</accession>
<dbReference type="AlphaFoldDB" id="A0A2Z5ZGJ6"/>
<proteinExistence type="predicted"/>